<dbReference type="AlphaFoldDB" id="A0A3P6D0F8"/>
<name>A0A3P6D0F8_BRAOL</name>
<proteinExistence type="predicted"/>
<evidence type="ECO:0000313" key="1">
    <source>
        <dbReference type="EMBL" id="VDD24567.1"/>
    </source>
</evidence>
<accession>A0A3P6D0F8</accession>
<dbReference type="EMBL" id="LR031874">
    <property type="protein sequence ID" value="VDD24567.1"/>
    <property type="molecule type" value="Genomic_DNA"/>
</dbReference>
<organism evidence="1">
    <name type="scientific">Brassica oleracea</name>
    <name type="common">Wild cabbage</name>
    <dbReference type="NCBI Taxonomy" id="3712"/>
    <lineage>
        <taxon>Eukaryota</taxon>
        <taxon>Viridiplantae</taxon>
        <taxon>Streptophyta</taxon>
        <taxon>Embryophyta</taxon>
        <taxon>Tracheophyta</taxon>
        <taxon>Spermatophyta</taxon>
        <taxon>Magnoliopsida</taxon>
        <taxon>eudicotyledons</taxon>
        <taxon>Gunneridae</taxon>
        <taxon>Pentapetalae</taxon>
        <taxon>rosids</taxon>
        <taxon>malvids</taxon>
        <taxon>Brassicales</taxon>
        <taxon>Brassicaceae</taxon>
        <taxon>Brassiceae</taxon>
        <taxon>Brassica</taxon>
    </lineage>
</organism>
<protein>
    <submittedName>
        <fullName evidence="1">Uncharacterized protein</fullName>
    </submittedName>
</protein>
<gene>
    <name evidence="1" type="ORF">BOLC2T10227H</name>
</gene>
<sequence>MRKCNSVFGHYLGCNGPDTFANGDWAFLKVGFVLPDRILTTSPPHPCDMVRMFSYGSALTHGSTETGSLTWEQPS</sequence>
<reference evidence="1" key="1">
    <citation type="submission" date="2018-11" db="EMBL/GenBank/DDBJ databases">
        <authorList>
            <consortium name="Genoscope - CEA"/>
            <person name="William W."/>
        </authorList>
    </citation>
    <scope>NUCLEOTIDE SEQUENCE</scope>
</reference>